<accession>A0ABR2D416</accession>
<dbReference type="Proteomes" id="UP001472677">
    <property type="component" value="Unassembled WGS sequence"/>
</dbReference>
<evidence type="ECO:0000313" key="2">
    <source>
        <dbReference type="Proteomes" id="UP001472677"/>
    </source>
</evidence>
<name>A0ABR2D416_9ROSI</name>
<proteinExistence type="predicted"/>
<protein>
    <recommendedName>
        <fullName evidence="3">RNase H type-1 domain-containing protein</fullName>
    </recommendedName>
</protein>
<sequence length="81" mass="8803">MGWVCLNTDGVVSPDTGVGLVGGIFWADDGSWILRLLIQSDNREAIKRVSATIVISDLCSLVRAIAAIRCRGWATETQWTP</sequence>
<evidence type="ECO:0008006" key="3">
    <source>
        <dbReference type="Google" id="ProtNLM"/>
    </source>
</evidence>
<organism evidence="1 2">
    <name type="scientific">Hibiscus sabdariffa</name>
    <name type="common">roselle</name>
    <dbReference type="NCBI Taxonomy" id="183260"/>
    <lineage>
        <taxon>Eukaryota</taxon>
        <taxon>Viridiplantae</taxon>
        <taxon>Streptophyta</taxon>
        <taxon>Embryophyta</taxon>
        <taxon>Tracheophyta</taxon>
        <taxon>Spermatophyta</taxon>
        <taxon>Magnoliopsida</taxon>
        <taxon>eudicotyledons</taxon>
        <taxon>Gunneridae</taxon>
        <taxon>Pentapetalae</taxon>
        <taxon>rosids</taxon>
        <taxon>malvids</taxon>
        <taxon>Malvales</taxon>
        <taxon>Malvaceae</taxon>
        <taxon>Malvoideae</taxon>
        <taxon>Hibiscus</taxon>
    </lineage>
</organism>
<comment type="caution">
    <text evidence="1">The sequence shown here is derived from an EMBL/GenBank/DDBJ whole genome shotgun (WGS) entry which is preliminary data.</text>
</comment>
<reference evidence="1 2" key="1">
    <citation type="journal article" date="2024" name="G3 (Bethesda)">
        <title>Genome assembly of Hibiscus sabdariffa L. provides insights into metabolisms of medicinal natural products.</title>
        <authorList>
            <person name="Kim T."/>
        </authorList>
    </citation>
    <scope>NUCLEOTIDE SEQUENCE [LARGE SCALE GENOMIC DNA]</scope>
    <source>
        <strain evidence="1">TK-2024</strain>
        <tissue evidence="1">Old leaves</tissue>
    </source>
</reference>
<keyword evidence="2" id="KW-1185">Reference proteome</keyword>
<gene>
    <name evidence="1" type="ORF">V6N12_054709</name>
</gene>
<evidence type="ECO:0000313" key="1">
    <source>
        <dbReference type="EMBL" id="KAK8527501.1"/>
    </source>
</evidence>
<dbReference type="EMBL" id="JBBPBM010000038">
    <property type="protein sequence ID" value="KAK8527501.1"/>
    <property type="molecule type" value="Genomic_DNA"/>
</dbReference>